<dbReference type="Gene3D" id="2.130.10.10">
    <property type="entry name" value="YVTN repeat-like/Quinoprotein amine dehydrogenase"/>
    <property type="match status" value="2"/>
</dbReference>
<comment type="function">
    <text evidence="5">Component of the RIX1 complex required for processing of ITS2 sequences from 35S pre-rRNA.</text>
</comment>
<proteinExistence type="inferred from homology"/>
<dbReference type="PROSITE" id="PS50082">
    <property type="entry name" value="WD_REPEATS_2"/>
    <property type="match status" value="2"/>
</dbReference>
<dbReference type="AlphaFoldDB" id="A0AAD4LS68"/>
<comment type="caution">
    <text evidence="7">The sequence shown here is derived from an EMBL/GenBank/DDBJ whole genome shotgun (WGS) entry which is preliminary data.</text>
</comment>
<evidence type="ECO:0000256" key="1">
    <source>
        <dbReference type="ARBA" id="ARBA00010143"/>
    </source>
</evidence>
<evidence type="ECO:0000256" key="2">
    <source>
        <dbReference type="ARBA" id="ARBA00022574"/>
    </source>
</evidence>
<dbReference type="SMART" id="SM00320">
    <property type="entry name" value="WD40"/>
    <property type="match status" value="5"/>
</dbReference>
<gene>
    <name evidence="7" type="ORF">EDB92DRAFT_1830817</name>
</gene>
<keyword evidence="3" id="KW-0677">Repeat</keyword>
<evidence type="ECO:0000313" key="7">
    <source>
        <dbReference type="EMBL" id="KAH9000358.1"/>
    </source>
</evidence>
<feature type="compositionally biased region" description="Basic and acidic residues" evidence="6">
    <location>
        <begin position="492"/>
        <end position="506"/>
    </location>
</feature>
<dbReference type="PANTHER" id="PTHR18763:SF0">
    <property type="entry name" value="WD REPEAT-CONTAINING PROTEIN 18"/>
    <property type="match status" value="1"/>
</dbReference>
<comment type="subunit">
    <text evidence="5">Component of the RIX1 complex, composed of IPI1, RIX1/IPI2 and IPI3 in a 1:2:2 stoichiometry. The complex interacts (via RIX1) with MDN1 (via its hexameric AAA ATPase ring) and the pre-60S ribosome particles.</text>
</comment>
<dbReference type="SUPFAM" id="SSF50978">
    <property type="entry name" value="WD40 repeat-like"/>
    <property type="match status" value="1"/>
</dbReference>
<evidence type="ECO:0000256" key="3">
    <source>
        <dbReference type="ARBA" id="ARBA00022737"/>
    </source>
</evidence>
<keyword evidence="2 4" id="KW-0853">WD repeat</keyword>
<dbReference type="InterPro" id="IPR019775">
    <property type="entry name" value="WD40_repeat_CS"/>
</dbReference>
<dbReference type="Pfam" id="PF00400">
    <property type="entry name" value="WD40"/>
    <property type="match status" value="3"/>
</dbReference>
<evidence type="ECO:0000256" key="5">
    <source>
        <dbReference type="RuleBase" id="RU369067"/>
    </source>
</evidence>
<name>A0AAD4LS68_9AGAM</name>
<organism evidence="7 8">
    <name type="scientific">Lactarius akahatsu</name>
    <dbReference type="NCBI Taxonomy" id="416441"/>
    <lineage>
        <taxon>Eukaryota</taxon>
        <taxon>Fungi</taxon>
        <taxon>Dikarya</taxon>
        <taxon>Basidiomycota</taxon>
        <taxon>Agaricomycotina</taxon>
        <taxon>Agaricomycetes</taxon>
        <taxon>Russulales</taxon>
        <taxon>Russulaceae</taxon>
        <taxon>Lactarius</taxon>
    </lineage>
</organism>
<dbReference type="Proteomes" id="UP001201163">
    <property type="component" value="Unassembled WGS sequence"/>
</dbReference>
<dbReference type="GO" id="GO:0005656">
    <property type="term" value="C:nuclear pre-replicative complex"/>
    <property type="evidence" value="ECO:0007669"/>
    <property type="project" value="TreeGrafter"/>
</dbReference>
<feature type="repeat" description="WD" evidence="4">
    <location>
        <begin position="126"/>
        <end position="159"/>
    </location>
</feature>
<dbReference type="InterPro" id="IPR015943">
    <property type="entry name" value="WD40/YVTN_repeat-like_dom_sf"/>
</dbReference>
<dbReference type="GO" id="GO:0006261">
    <property type="term" value="P:DNA-templated DNA replication"/>
    <property type="evidence" value="ECO:0007669"/>
    <property type="project" value="TreeGrafter"/>
</dbReference>
<dbReference type="GO" id="GO:0006364">
    <property type="term" value="P:rRNA processing"/>
    <property type="evidence" value="ECO:0007669"/>
    <property type="project" value="UniProtKB-UniRule"/>
</dbReference>
<dbReference type="PROSITE" id="PS00678">
    <property type="entry name" value="WD_REPEATS_1"/>
    <property type="match status" value="1"/>
</dbReference>
<keyword evidence="5" id="KW-0539">Nucleus</keyword>
<feature type="repeat" description="WD" evidence="4">
    <location>
        <begin position="200"/>
        <end position="222"/>
    </location>
</feature>
<protein>
    <recommendedName>
        <fullName evidence="5">Pre-rRNA-processing protein IPI3</fullName>
    </recommendedName>
</protein>
<dbReference type="EMBL" id="JAKELL010000002">
    <property type="protein sequence ID" value="KAH9000358.1"/>
    <property type="molecule type" value="Genomic_DNA"/>
</dbReference>
<comment type="subcellular location">
    <subcellularLocation>
        <location evidence="5">Nucleus</location>
    </subcellularLocation>
</comment>
<dbReference type="InterPro" id="IPR036322">
    <property type="entry name" value="WD40_repeat_dom_sf"/>
</dbReference>
<evidence type="ECO:0000256" key="4">
    <source>
        <dbReference type="PROSITE-ProRule" id="PRU00221"/>
    </source>
</evidence>
<sequence length="513" mass="55807">MLQEVVVSTSAPAPNTQSTGNGSILFHDIQSGASLASFKHTNAAKNCTALIPTREAQGGLMLAVQPDKALLNIYSFQKDQISQKFVLPERLSCVTIDRRGQFCAAGTPQGRIYLWEIASGIMYNSWEAHYRQVTVLRFTPDGEALLSGSEDSGISVWSVFRLLDDGVQNENPQVYAHLSDHTLPITDIACGFGPFPSCRVLSASTDHSVKIWDLSSKSLLTTFQFPHAVACIAWDLTERLFFAASTDGSIHQVNLFRTRANKSGGYVAEAIGGAGVNDVLLVRDDDSSTTKRRLISVGEPVTALSFSLTGALLLAGTALGNVHVYDVPSHQLLRTINAHPGPGLAVTHLTALLKPPDLVGHVQLGGDKDGGIPVLPILPFQRMREARPREAHEVTMMLPHARNSTHESVTTYSREELLRDWEFFVKPRLTTPTVENDALSAPPLDGRVTELADEVARLKSQLARAKGINDVMWETLTQTAAAQGKELAAPDQAHDSHEDAADERERKRGKTKA</sequence>
<dbReference type="InterPro" id="IPR045227">
    <property type="entry name" value="WDR18/Ipi3/RID3"/>
</dbReference>
<reference evidence="7" key="1">
    <citation type="submission" date="2022-01" db="EMBL/GenBank/DDBJ databases">
        <title>Comparative genomics reveals a dynamic genome evolution in the ectomycorrhizal milk-cap (Lactarius) mushrooms.</title>
        <authorList>
            <consortium name="DOE Joint Genome Institute"/>
            <person name="Lebreton A."/>
            <person name="Tang N."/>
            <person name="Kuo A."/>
            <person name="LaButti K."/>
            <person name="Drula E."/>
            <person name="Barry K."/>
            <person name="Clum A."/>
            <person name="Lipzen A."/>
            <person name="Mousain D."/>
            <person name="Ng V."/>
            <person name="Wang R."/>
            <person name="Wang X."/>
            <person name="Dai Y."/>
            <person name="Henrissat B."/>
            <person name="Grigoriev I.V."/>
            <person name="Guerin-Laguette A."/>
            <person name="Yu F."/>
            <person name="Martin F.M."/>
        </authorList>
    </citation>
    <scope>NUCLEOTIDE SEQUENCE</scope>
    <source>
        <strain evidence="7">QP</strain>
    </source>
</reference>
<accession>A0AAD4LS68</accession>
<comment type="similarity">
    <text evidence="1 5">Belongs to the WD repeat IPI3/WDR18 family.</text>
</comment>
<dbReference type="PROSITE" id="PS50294">
    <property type="entry name" value="WD_REPEATS_REGION"/>
    <property type="match status" value="1"/>
</dbReference>
<dbReference type="InterPro" id="IPR001680">
    <property type="entry name" value="WD40_rpt"/>
</dbReference>
<dbReference type="GO" id="GO:0120330">
    <property type="term" value="C:rixosome complex"/>
    <property type="evidence" value="ECO:0007669"/>
    <property type="project" value="UniProtKB-UniRule"/>
</dbReference>
<evidence type="ECO:0000313" key="8">
    <source>
        <dbReference type="Proteomes" id="UP001201163"/>
    </source>
</evidence>
<feature type="region of interest" description="Disordered" evidence="6">
    <location>
        <begin position="482"/>
        <end position="513"/>
    </location>
</feature>
<keyword evidence="8" id="KW-1185">Reference proteome</keyword>
<dbReference type="PANTHER" id="PTHR18763">
    <property type="entry name" value="WD-REPEAT PROTEIN 18"/>
    <property type="match status" value="1"/>
</dbReference>
<evidence type="ECO:0000256" key="6">
    <source>
        <dbReference type="SAM" id="MobiDB-lite"/>
    </source>
</evidence>
<keyword evidence="5" id="KW-0698">rRNA processing</keyword>